<feature type="transmembrane region" description="Helical" evidence="7">
    <location>
        <begin position="381"/>
        <end position="401"/>
    </location>
</feature>
<sequence length="413" mass="42754">MSKTVFIRLSLLNDNPQYRRLLAARALSLLGLGFLIVAVPIQIYQLTGSTLWVAAAGASDAAGLFLGLLFGGVLADTHDQRKLILLARSVCGVGFAALAINAMFATPSVLALIGLAFIDGFFGAIGVSALMAAAPQVVGRERIVEAGALGMLISRVINIASPALAGLLLAATHVVWAYVIATVSTIATVGVLRGLNPLPPQSFEVQSPLKMLVGALEFVITRRRVLTVFLLGALLMACTGIKVLFPALATDVFATSNSMTGLLFAMGPVGATLAAVFSGWVHDRKDAFRLMIGLSLSGLVVFTAIGVAPGIWAAMILLVVFGYLISTASLLQYGIVQRETPDAFLGRVNSLWLAQDALGDIVGALTFGALASLVMPLNAVLILGLSSLAVMLLLIVIGLILGRGAAPADAGPA</sequence>
<evidence type="ECO:0000256" key="2">
    <source>
        <dbReference type="ARBA" id="ARBA00022448"/>
    </source>
</evidence>
<feature type="transmembrane region" description="Helical" evidence="7">
    <location>
        <begin position="83"/>
        <end position="104"/>
    </location>
</feature>
<keyword evidence="4 7" id="KW-0812">Transmembrane</keyword>
<dbReference type="Pfam" id="PF05977">
    <property type="entry name" value="MFS_3"/>
    <property type="match status" value="1"/>
</dbReference>
<feature type="transmembrane region" description="Helical" evidence="7">
    <location>
        <begin position="261"/>
        <end position="281"/>
    </location>
</feature>
<dbReference type="Proteomes" id="UP000630805">
    <property type="component" value="Unassembled WGS sequence"/>
</dbReference>
<feature type="transmembrane region" description="Helical" evidence="7">
    <location>
        <begin position="175"/>
        <end position="195"/>
    </location>
</feature>
<proteinExistence type="predicted"/>
<dbReference type="PROSITE" id="PS50850">
    <property type="entry name" value="MFS"/>
    <property type="match status" value="1"/>
</dbReference>
<dbReference type="InterPro" id="IPR010290">
    <property type="entry name" value="TM_effector"/>
</dbReference>
<feature type="transmembrane region" description="Helical" evidence="7">
    <location>
        <begin position="110"/>
        <end position="134"/>
    </location>
</feature>
<evidence type="ECO:0000256" key="3">
    <source>
        <dbReference type="ARBA" id="ARBA00022475"/>
    </source>
</evidence>
<feature type="transmembrane region" description="Helical" evidence="7">
    <location>
        <begin position="311"/>
        <end position="336"/>
    </location>
</feature>
<reference evidence="9 10" key="1">
    <citation type="submission" date="2020-06" db="EMBL/GenBank/DDBJ databases">
        <authorList>
            <person name="Cao W.R."/>
        </authorList>
    </citation>
    <scope>NUCLEOTIDE SEQUENCE [LARGE SCALE GENOMIC DNA]</scope>
    <source>
        <strain evidence="9 10">B1Z28</strain>
    </source>
</reference>
<feature type="transmembrane region" description="Helical" evidence="7">
    <location>
        <begin position="146"/>
        <end position="169"/>
    </location>
</feature>
<dbReference type="InterPro" id="IPR036259">
    <property type="entry name" value="MFS_trans_sf"/>
</dbReference>
<dbReference type="EMBL" id="JABXWT010000011">
    <property type="protein sequence ID" value="NVO57356.1"/>
    <property type="molecule type" value="Genomic_DNA"/>
</dbReference>
<evidence type="ECO:0000313" key="10">
    <source>
        <dbReference type="Proteomes" id="UP000630805"/>
    </source>
</evidence>
<name>A0ABX2PT94_9RHOB</name>
<feature type="domain" description="Major facilitator superfamily (MFS) profile" evidence="8">
    <location>
        <begin position="17"/>
        <end position="410"/>
    </location>
</feature>
<feature type="transmembrane region" description="Helical" evidence="7">
    <location>
        <begin position="288"/>
        <end position="305"/>
    </location>
</feature>
<keyword evidence="5 7" id="KW-1133">Transmembrane helix</keyword>
<accession>A0ABX2PT94</accession>
<evidence type="ECO:0000313" key="9">
    <source>
        <dbReference type="EMBL" id="NVO57356.1"/>
    </source>
</evidence>
<dbReference type="NCBIfam" id="NF007792">
    <property type="entry name" value="PRK10489.1"/>
    <property type="match status" value="1"/>
</dbReference>
<feature type="transmembrane region" description="Helical" evidence="7">
    <location>
        <begin position="357"/>
        <end position="375"/>
    </location>
</feature>
<dbReference type="RefSeq" id="WP_176866410.1">
    <property type="nucleotide sequence ID" value="NZ_JABXWT010000011.1"/>
</dbReference>
<feature type="transmembrane region" description="Helical" evidence="7">
    <location>
        <begin position="225"/>
        <end position="249"/>
    </location>
</feature>
<dbReference type="CDD" id="cd06173">
    <property type="entry name" value="MFS_MefA_like"/>
    <property type="match status" value="1"/>
</dbReference>
<evidence type="ECO:0000256" key="7">
    <source>
        <dbReference type="SAM" id="Phobius"/>
    </source>
</evidence>
<evidence type="ECO:0000256" key="4">
    <source>
        <dbReference type="ARBA" id="ARBA00022692"/>
    </source>
</evidence>
<evidence type="ECO:0000256" key="5">
    <source>
        <dbReference type="ARBA" id="ARBA00022989"/>
    </source>
</evidence>
<protein>
    <submittedName>
        <fullName evidence="9">Enterobactin transporter EntS</fullName>
    </submittedName>
</protein>
<gene>
    <name evidence="9" type="primary">entS</name>
    <name evidence="9" type="ORF">HW561_16295</name>
</gene>
<dbReference type="InterPro" id="IPR020846">
    <property type="entry name" value="MFS_dom"/>
</dbReference>
<dbReference type="PANTHER" id="PTHR23513:SF9">
    <property type="entry name" value="ENTEROBACTIN EXPORTER ENTS"/>
    <property type="match status" value="1"/>
</dbReference>
<evidence type="ECO:0000256" key="6">
    <source>
        <dbReference type="ARBA" id="ARBA00023136"/>
    </source>
</evidence>
<dbReference type="PANTHER" id="PTHR23513">
    <property type="entry name" value="INTEGRAL MEMBRANE EFFLUX PROTEIN-RELATED"/>
    <property type="match status" value="1"/>
</dbReference>
<evidence type="ECO:0000259" key="8">
    <source>
        <dbReference type="PROSITE" id="PS50850"/>
    </source>
</evidence>
<feature type="transmembrane region" description="Helical" evidence="7">
    <location>
        <begin position="50"/>
        <end position="71"/>
    </location>
</feature>
<dbReference type="SUPFAM" id="SSF103473">
    <property type="entry name" value="MFS general substrate transporter"/>
    <property type="match status" value="1"/>
</dbReference>
<keyword evidence="10" id="KW-1185">Reference proteome</keyword>
<keyword evidence="3" id="KW-1003">Cell membrane</keyword>
<evidence type="ECO:0000256" key="1">
    <source>
        <dbReference type="ARBA" id="ARBA00004651"/>
    </source>
</evidence>
<comment type="caution">
    <text evidence="9">The sequence shown here is derived from an EMBL/GenBank/DDBJ whole genome shotgun (WGS) entry which is preliminary data.</text>
</comment>
<organism evidence="9 10">
    <name type="scientific">Ruegeria haliotis</name>
    <dbReference type="NCBI Taxonomy" id="2747601"/>
    <lineage>
        <taxon>Bacteria</taxon>
        <taxon>Pseudomonadati</taxon>
        <taxon>Pseudomonadota</taxon>
        <taxon>Alphaproteobacteria</taxon>
        <taxon>Rhodobacterales</taxon>
        <taxon>Roseobacteraceae</taxon>
        <taxon>Ruegeria</taxon>
    </lineage>
</organism>
<dbReference type="Gene3D" id="1.20.1250.20">
    <property type="entry name" value="MFS general substrate transporter like domains"/>
    <property type="match status" value="1"/>
</dbReference>
<keyword evidence="2" id="KW-0813">Transport</keyword>
<comment type="subcellular location">
    <subcellularLocation>
        <location evidence="1">Cell membrane</location>
        <topology evidence="1">Multi-pass membrane protein</topology>
    </subcellularLocation>
</comment>
<keyword evidence="6 7" id="KW-0472">Membrane</keyword>
<feature type="transmembrane region" description="Helical" evidence="7">
    <location>
        <begin position="21"/>
        <end position="44"/>
    </location>
</feature>